<dbReference type="SUPFAM" id="SSF55961">
    <property type="entry name" value="Bet v1-like"/>
    <property type="match status" value="1"/>
</dbReference>
<dbReference type="AlphaFoldDB" id="A0A7W3UYM1"/>
<dbReference type="InterPro" id="IPR036922">
    <property type="entry name" value="Rieske_2Fe-2S_sf"/>
</dbReference>
<dbReference type="Pfam" id="PF00355">
    <property type="entry name" value="Rieske"/>
    <property type="match status" value="1"/>
</dbReference>
<dbReference type="SUPFAM" id="SSF50022">
    <property type="entry name" value="ISP domain"/>
    <property type="match status" value="1"/>
</dbReference>
<evidence type="ECO:0000313" key="8">
    <source>
        <dbReference type="Proteomes" id="UP000550609"/>
    </source>
</evidence>
<dbReference type="EMBL" id="JACIUV010000001">
    <property type="protein sequence ID" value="MBB1115702.1"/>
    <property type="molecule type" value="Genomic_DNA"/>
</dbReference>
<dbReference type="InterPro" id="IPR017941">
    <property type="entry name" value="Rieske_2Fe-2S"/>
</dbReference>
<evidence type="ECO:0000313" key="7">
    <source>
        <dbReference type="EMBL" id="MBB1115702.1"/>
    </source>
</evidence>
<keyword evidence="2" id="KW-0479">Metal-binding</keyword>
<evidence type="ECO:0000256" key="3">
    <source>
        <dbReference type="ARBA" id="ARBA00023002"/>
    </source>
</evidence>
<dbReference type="Pfam" id="PF19112">
    <property type="entry name" value="VanA_C"/>
    <property type="match status" value="1"/>
</dbReference>
<accession>A0A7W3UYM1</accession>
<dbReference type="InterPro" id="IPR044043">
    <property type="entry name" value="VanA_C_cat"/>
</dbReference>
<dbReference type="RefSeq" id="WP_182621135.1">
    <property type="nucleotide sequence ID" value="NZ_JACIUV010000001.1"/>
</dbReference>
<evidence type="ECO:0000259" key="6">
    <source>
        <dbReference type="PROSITE" id="PS51296"/>
    </source>
</evidence>
<evidence type="ECO:0000256" key="4">
    <source>
        <dbReference type="ARBA" id="ARBA00023004"/>
    </source>
</evidence>
<dbReference type="PROSITE" id="PS51296">
    <property type="entry name" value="RIESKE"/>
    <property type="match status" value="1"/>
</dbReference>
<dbReference type="GO" id="GO:0051537">
    <property type="term" value="F:2 iron, 2 sulfur cluster binding"/>
    <property type="evidence" value="ECO:0007669"/>
    <property type="project" value="UniProtKB-KW"/>
</dbReference>
<evidence type="ECO:0000256" key="1">
    <source>
        <dbReference type="ARBA" id="ARBA00022714"/>
    </source>
</evidence>
<dbReference type="InterPro" id="IPR050584">
    <property type="entry name" value="Cholesterol_7-desaturase"/>
</dbReference>
<dbReference type="GO" id="GO:0016491">
    <property type="term" value="F:oxidoreductase activity"/>
    <property type="evidence" value="ECO:0007669"/>
    <property type="project" value="UniProtKB-KW"/>
</dbReference>
<proteinExistence type="predicted"/>
<sequence>MNPSTAPAWPAALYQHWYAIARLDRLRRKPLAITLLDRHFVIAPDQHGGWFALEDRCPHRQLALSAGCLRDGQLQCPYHGWRFDSHGRLSALPGHDPQQPLPPIRVPAFPLQAHDGLLWLRPSSSGAPRPPALALELPTAQRRFVWQAQWRGHVLEVMENFLDALHTHYVHAGWLRRDGQRRPTEVELQVAGDRVRVDYRGQPAQSGLVWQLFESARSGESAHFQLPGSTRLQYDYRNGARACVSLHFSPVDARHTRILATFHISGRWAPRWAVRALLWPLLAHVGRQDAAILAAQQDNMDRFPGRRPARMHGDVLRPLLEDWWLHGRAPDPAHARELTLWL</sequence>
<name>A0A7W3UYM1_9GAMM</name>
<organism evidence="7 8">
    <name type="scientific">Stenotrophomonas koreensis</name>
    <dbReference type="NCBI Taxonomy" id="266128"/>
    <lineage>
        <taxon>Bacteria</taxon>
        <taxon>Pseudomonadati</taxon>
        <taxon>Pseudomonadota</taxon>
        <taxon>Gammaproteobacteria</taxon>
        <taxon>Lysobacterales</taxon>
        <taxon>Lysobacteraceae</taxon>
        <taxon>Stenotrophomonas</taxon>
    </lineage>
</organism>
<keyword evidence="5" id="KW-0411">Iron-sulfur</keyword>
<reference evidence="7 8" key="1">
    <citation type="submission" date="2020-08" db="EMBL/GenBank/DDBJ databases">
        <title>Stenotrophomonas sp. W1S232.</title>
        <authorList>
            <person name="Deng Y."/>
        </authorList>
    </citation>
    <scope>NUCLEOTIDE SEQUENCE [LARGE SCALE GENOMIC DNA]</scope>
    <source>
        <strain evidence="7 8">W1S232</strain>
    </source>
</reference>
<protein>
    <submittedName>
        <fullName evidence="7">Rieske 2Fe-2S domain-containing protein</fullName>
    </submittedName>
</protein>
<dbReference type="Gene3D" id="3.90.380.10">
    <property type="entry name" value="Naphthalene 1,2-dioxygenase Alpha Subunit, Chain A, domain 1"/>
    <property type="match status" value="1"/>
</dbReference>
<comment type="caution">
    <text evidence="7">The sequence shown here is derived from an EMBL/GenBank/DDBJ whole genome shotgun (WGS) entry which is preliminary data.</text>
</comment>
<keyword evidence="3" id="KW-0560">Oxidoreductase</keyword>
<evidence type="ECO:0000256" key="5">
    <source>
        <dbReference type="ARBA" id="ARBA00023014"/>
    </source>
</evidence>
<keyword evidence="1" id="KW-0001">2Fe-2S</keyword>
<gene>
    <name evidence="7" type="ORF">H4O09_01300</name>
</gene>
<keyword evidence="4" id="KW-0408">Iron</keyword>
<dbReference type="PANTHER" id="PTHR21266:SF60">
    <property type="entry name" value="3-KETOSTEROID-9-ALPHA-MONOOXYGENASE, OXYGENASE COMPONENT"/>
    <property type="match status" value="1"/>
</dbReference>
<evidence type="ECO:0000256" key="2">
    <source>
        <dbReference type="ARBA" id="ARBA00022723"/>
    </source>
</evidence>
<dbReference type="Proteomes" id="UP000550609">
    <property type="component" value="Unassembled WGS sequence"/>
</dbReference>
<dbReference type="Gene3D" id="2.102.10.10">
    <property type="entry name" value="Rieske [2Fe-2S] iron-sulphur domain"/>
    <property type="match status" value="1"/>
</dbReference>
<dbReference type="GO" id="GO:0046872">
    <property type="term" value="F:metal ion binding"/>
    <property type="evidence" value="ECO:0007669"/>
    <property type="project" value="UniProtKB-KW"/>
</dbReference>
<feature type="domain" description="Rieske" evidence="6">
    <location>
        <begin position="17"/>
        <end position="120"/>
    </location>
</feature>
<dbReference type="PANTHER" id="PTHR21266">
    <property type="entry name" value="IRON-SULFUR DOMAIN CONTAINING PROTEIN"/>
    <property type="match status" value="1"/>
</dbReference>